<protein>
    <submittedName>
        <fullName evidence="2">Uncharacterized protein</fullName>
    </submittedName>
</protein>
<sequence length="96" mass="10925">MGSQIKKEVFIGFGIGLLAVFFSLYLYIEFVSEYSFSTTLKMIKEGDLYGKVLGLAAIPNLFVFFIFIKKKQDYRARGVLMACFLIAFLVLIAQFI</sequence>
<keyword evidence="1" id="KW-0812">Transmembrane</keyword>
<evidence type="ECO:0000313" key="2">
    <source>
        <dbReference type="EMBL" id="MFD1315056.1"/>
    </source>
</evidence>
<evidence type="ECO:0000256" key="1">
    <source>
        <dbReference type="SAM" id="Phobius"/>
    </source>
</evidence>
<reference evidence="3" key="1">
    <citation type="journal article" date="2019" name="Int. J. Syst. Evol. Microbiol.">
        <title>The Global Catalogue of Microorganisms (GCM) 10K type strain sequencing project: providing services to taxonomists for standard genome sequencing and annotation.</title>
        <authorList>
            <consortium name="The Broad Institute Genomics Platform"/>
            <consortium name="The Broad Institute Genome Sequencing Center for Infectious Disease"/>
            <person name="Wu L."/>
            <person name="Ma J."/>
        </authorList>
    </citation>
    <scope>NUCLEOTIDE SEQUENCE [LARGE SCALE GENOMIC DNA]</scope>
    <source>
        <strain evidence="3">CCUG 61485</strain>
    </source>
</reference>
<keyword evidence="1" id="KW-0472">Membrane</keyword>
<feature type="transmembrane region" description="Helical" evidence="1">
    <location>
        <begin position="79"/>
        <end position="95"/>
    </location>
</feature>
<gene>
    <name evidence="2" type="ORF">ACFQ39_05465</name>
</gene>
<name>A0ABW3Y1N0_9FLAO</name>
<proteinExistence type="predicted"/>
<feature type="transmembrane region" description="Helical" evidence="1">
    <location>
        <begin position="9"/>
        <end position="28"/>
    </location>
</feature>
<accession>A0ABW3Y1N0</accession>
<keyword evidence="1" id="KW-1133">Transmembrane helix</keyword>
<dbReference type="EMBL" id="JBHTMY010000002">
    <property type="protein sequence ID" value="MFD1315056.1"/>
    <property type="molecule type" value="Genomic_DNA"/>
</dbReference>
<evidence type="ECO:0000313" key="3">
    <source>
        <dbReference type="Proteomes" id="UP001597201"/>
    </source>
</evidence>
<feature type="transmembrane region" description="Helical" evidence="1">
    <location>
        <begin position="48"/>
        <end position="67"/>
    </location>
</feature>
<dbReference type="RefSeq" id="WP_377176980.1">
    <property type="nucleotide sequence ID" value="NZ_JBHTMY010000002.1"/>
</dbReference>
<comment type="caution">
    <text evidence="2">The sequence shown here is derived from an EMBL/GenBank/DDBJ whole genome shotgun (WGS) entry which is preliminary data.</text>
</comment>
<dbReference type="Proteomes" id="UP001597201">
    <property type="component" value="Unassembled WGS sequence"/>
</dbReference>
<organism evidence="2 3">
    <name type="scientific">Namhaeicola litoreus</name>
    <dbReference type="NCBI Taxonomy" id="1052145"/>
    <lineage>
        <taxon>Bacteria</taxon>
        <taxon>Pseudomonadati</taxon>
        <taxon>Bacteroidota</taxon>
        <taxon>Flavobacteriia</taxon>
        <taxon>Flavobacteriales</taxon>
        <taxon>Flavobacteriaceae</taxon>
        <taxon>Namhaeicola</taxon>
    </lineage>
</organism>
<keyword evidence="3" id="KW-1185">Reference proteome</keyword>